<dbReference type="AlphaFoldDB" id="A0A382M340"/>
<sequence>MAWHDILMRNIGWKAVSILLAVLIWKAINQVQSGNNPDRFKAQTLSAQEVVDSAFDPELLTKKPNSTNHVSIIRAYDIRILKSPVDTTQYIVEPAQVTVSLESDSHPLPDLTDPSAVKVVIDPINIPLDIVETNVSVIVYKPENTTLKNFNPEEVKVTRVIEVSTTPPEDPEPAEEDTDKTEDEDNGE</sequence>
<evidence type="ECO:0000313" key="2">
    <source>
        <dbReference type="EMBL" id="SVC41611.1"/>
    </source>
</evidence>
<name>A0A382M340_9ZZZZ</name>
<protein>
    <submittedName>
        <fullName evidence="2">Uncharacterized protein</fullName>
    </submittedName>
</protein>
<organism evidence="2">
    <name type="scientific">marine metagenome</name>
    <dbReference type="NCBI Taxonomy" id="408172"/>
    <lineage>
        <taxon>unclassified sequences</taxon>
        <taxon>metagenomes</taxon>
        <taxon>ecological metagenomes</taxon>
    </lineage>
</organism>
<evidence type="ECO:0000256" key="1">
    <source>
        <dbReference type="SAM" id="MobiDB-lite"/>
    </source>
</evidence>
<feature type="region of interest" description="Disordered" evidence="1">
    <location>
        <begin position="159"/>
        <end position="188"/>
    </location>
</feature>
<dbReference type="EMBL" id="UINC01090027">
    <property type="protein sequence ID" value="SVC41611.1"/>
    <property type="molecule type" value="Genomic_DNA"/>
</dbReference>
<reference evidence="2" key="1">
    <citation type="submission" date="2018-05" db="EMBL/GenBank/DDBJ databases">
        <authorList>
            <person name="Lanie J.A."/>
            <person name="Ng W.-L."/>
            <person name="Kazmierczak K.M."/>
            <person name="Andrzejewski T.M."/>
            <person name="Davidsen T.M."/>
            <person name="Wayne K.J."/>
            <person name="Tettelin H."/>
            <person name="Glass J.I."/>
            <person name="Rusch D."/>
            <person name="Podicherti R."/>
            <person name="Tsui H.-C.T."/>
            <person name="Winkler M.E."/>
        </authorList>
    </citation>
    <scope>NUCLEOTIDE SEQUENCE</scope>
</reference>
<proteinExistence type="predicted"/>
<accession>A0A382M340</accession>
<gene>
    <name evidence="2" type="ORF">METZ01_LOCUS294465</name>
</gene>
<feature type="compositionally biased region" description="Acidic residues" evidence="1">
    <location>
        <begin position="169"/>
        <end position="188"/>
    </location>
</feature>